<accession>A0A9W8MHW9</accession>
<comment type="caution">
    <text evidence="1">The sequence shown here is derived from an EMBL/GenBank/DDBJ whole genome shotgun (WGS) entry which is preliminary data.</text>
</comment>
<reference evidence="1" key="1">
    <citation type="submission" date="2022-06" db="EMBL/GenBank/DDBJ databases">
        <title>Genome Sequence of Candolleomyces eurysporus.</title>
        <authorList>
            <person name="Buettner E."/>
        </authorList>
    </citation>
    <scope>NUCLEOTIDE SEQUENCE</scope>
    <source>
        <strain evidence="1">VTCC 930004</strain>
    </source>
</reference>
<dbReference type="OrthoDB" id="3230169at2759"/>
<evidence type="ECO:0000313" key="1">
    <source>
        <dbReference type="EMBL" id="KAJ2931311.1"/>
    </source>
</evidence>
<feature type="non-terminal residue" evidence="1">
    <location>
        <position position="145"/>
    </location>
</feature>
<sequence length="145" mass="15503">MPAIPGTDSEAEDSLQLTFKSMRPSIAASRASHLPSAAPSAAAAAKLIEKKKEFDAVSALERASALYLERISALADDCVVMADAGEAHGQVLAQWPRMFEILGQFLATRQQLEGDETPSDAPIGGERLVRLPIDELEKEAESKPS</sequence>
<evidence type="ECO:0008006" key="3">
    <source>
        <dbReference type="Google" id="ProtNLM"/>
    </source>
</evidence>
<proteinExistence type="predicted"/>
<dbReference type="AlphaFoldDB" id="A0A9W8MHW9"/>
<dbReference type="Proteomes" id="UP001140091">
    <property type="component" value="Unassembled WGS sequence"/>
</dbReference>
<protein>
    <recommendedName>
        <fullName evidence="3">DASH complex subunit DAD2</fullName>
    </recommendedName>
</protein>
<evidence type="ECO:0000313" key="2">
    <source>
        <dbReference type="Proteomes" id="UP001140091"/>
    </source>
</evidence>
<gene>
    <name evidence="1" type="ORF">H1R20_g5849</name>
</gene>
<dbReference type="EMBL" id="JANBPK010000809">
    <property type="protein sequence ID" value="KAJ2931311.1"/>
    <property type="molecule type" value="Genomic_DNA"/>
</dbReference>
<organism evidence="1 2">
    <name type="scientific">Candolleomyces eurysporus</name>
    <dbReference type="NCBI Taxonomy" id="2828524"/>
    <lineage>
        <taxon>Eukaryota</taxon>
        <taxon>Fungi</taxon>
        <taxon>Dikarya</taxon>
        <taxon>Basidiomycota</taxon>
        <taxon>Agaricomycotina</taxon>
        <taxon>Agaricomycetes</taxon>
        <taxon>Agaricomycetidae</taxon>
        <taxon>Agaricales</taxon>
        <taxon>Agaricineae</taxon>
        <taxon>Psathyrellaceae</taxon>
        <taxon>Candolleomyces</taxon>
    </lineage>
</organism>
<name>A0A9W8MHW9_9AGAR</name>
<keyword evidence="2" id="KW-1185">Reference proteome</keyword>